<reference evidence="1 2" key="1">
    <citation type="submission" date="2017-12" db="EMBL/GenBank/DDBJ databases">
        <title>Taxonomic description and draft genome of Pradoshia cofamensis Gen. nov., sp. nov., a thermotolerant bacillale isolated from anterior gut of earthworm Eisenia fetida.</title>
        <authorList>
            <person name="Saha T."/>
            <person name="Chakraborty R."/>
        </authorList>
    </citation>
    <scope>NUCLEOTIDE SEQUENCE [LARGE SCALE GENOMIC DNA]</scope>
    <source>
        <strain evidence="1 2">EAG3</strain>
    </source>
</reference>
<evidence type="ECO:0000313" key="1">
    <source>
        <dbReference type="EMBL" id="PQD95296.1"/>
    </source>
</evidence>
<comment type="caution">
    <text evidence="1">The sequence shown here is derived from an EMBL/GenBank/DDBJ whole genome shotgun (WGS) entry which is preliminary data.</text>
</comment>
<sequence>MPSLTPYRLSLFMLNCYVHNDVEAVGTCVGCGKFICENCNTELKGNNYCKKCIDELFEENQRKMEKLEDKGSNQPMVFMNAGGGEELRALHQQEAMPMVHL</sequence>
<proteinExistence type="predicted"/>
<dbReference type="Proteomes" id="UP000239663">
    <property type="component" value="Unassembled WGS sequence"/>
</dbReference>
<organism evidence="1 2">
    <name type="scientific">Pradoshia eiseniae</name>
    <dbReference type="NCBI Taxonomy" id="2064768"/>
    <lineage>
        <taxon>Bacteria</taxon>
        <taxon>Bacillati</taxon>
        <taxon>Bacillota</taxon>
        <taxon>Bacilli</taxon>
        <taxon>Bacillales</taxon>
        <taxon>Bacillaceae</taxon>
        <taxon>Pradoshia</taxon>
    </lineage>
</organism>
<protein>
    <submittedName>
        <fullName evidence="1">Uncharacterized protein</fullName>
    </submittedName>
</protein>
<gene>
    <name evidence="1" type="ORF">CYL18_11010</name>
</gene>
<keyword evidence="2" id="KW-1185">Reference proteome</keyword>
<evidence type="ECO:0000313" key="2">
    <source>
        <dbReference type="Proteomes" id="UP000239663"/>
    </source>
</evidence>
<dbReference type="EMBL" id="PKOZ01000005">
    <property type="protein sequence ID" value="PQD95296.1"/>
    <property type="molecule type" value="Genomic_DNA"/>
</dbReference>
<name>A0A2S7MZV7_9BACI</name>
<dbReference type="AlphaFoldDB" id="A0A2S7MZV7"/>
<accession>A0A2S7MZV7</accession>